<proteinExistence type="predicted"/>
<dbReference type="AlphaFoldDB" id="A0A371DXT5"/>
<reference evidence="1 2" key="1">
    <citation type="journal article" date="2018" name="Biotechnol. Biofuels">
        <title>Integrative visual omics of the white-rot fungus Polyporus brumalis exposes the biotechnological potential of its oxidative enzymes for delignifying raw plant biomass.</title>
        <authorList>
            <person name="Miyauchi S."/>
            <person name="Rancon A."/>
            <person name="Drula E."/>
            <person name="Hage H."/>
            <person name="Chaduli D."/>
            <person name="Favel A."/>
            <person name="Grisel S."/>
            <person name="Henrissat B."/>
            <person name="Herpoel-Gimbert I."/>
            <person name="Ruiz-Duenas F.J."/>
            <person name="Chevret D."/>
            <person name="Hainaut M."/>
            <person name="Lin J."/>
            <person name="Wang M."/>
            <person name="Pangilinan J."/>
            <person name="Lipzen A."/>
            <person name="Lesage-Meessen L."/>
            <person name="Navarro D."/>
            <person name="Riley R."/>
            <person name="Grigoriev I.V."/>
            <person name="Zhou S."/>
            <person name="Raouche S."/>
            <person name="Rosso M.N."/>
        </authorList>
    </citation>
    <scope>NUCLEOTIDE SEQUENCE [LARGE SCALE GENOMIC DNA]</scope>
    <source>
        <strain evidence="1 2">BRFM 1820</strain>
    </source>
</reference>
<gene>
    <name evidence="1" type="ORF">OH76DRAFT_1395156</name>
</gene>
<evidence type="ECO:0000313" key="2">
    <source>
        <dbReference type="Proteomes" id="UP000256964"/>
    </source>
</evidence>
<dbReference type="EMBL" id="KZ857379">
    <property type="protein sequence ID" value="RDX57362.1"/>
    <property type="molecule type" value="Genomic_DNA"/>
</dbReference>
<feature type="non-terminal residue" evidence="1">
    <location>
        <position position="50"/>
    </location>
</feature>
<dbReference type="Proteomes" id="UP000256964">
    <property type="component" value="Unassembled WGS sequence"/>
</dbReference>
<accession>A0A371DXT5</accession>
<sequence length="50" mass="5158">MPAVVRMFLSLPPTASPVLASDCDAARASLTRMSGGDVHCQCQAATGRPL</sequence>
<name>A0A371DXT5_9APHY</name>
<protein>
    <submittedName>
        <fullName evidence="1">Uncharacterized protein</fullName>
    </submittedName>
</protein>
<evidence type="ECO:0000313" key="1">
    <source>
        <dbReference type="EMBL" id="RDX57362.1"/>
    </source>
</evidence>
<keyword evidence="2" id="KW-1185">Reference proteome</keyword>
<organism evidence="1 2">
    <name type="scientific">Lentinus brumalis</name>
    <dbReference type="NCBI Taxonomy" id="2498619"/>
    <lineage>
        <taxon>Eukaryota</taxon>
        <taxon>Fungi</taxon>
        <taxon>Dikarya</taxon>
        <taxon>Basidiomycota</taxon>
        <taxon>Agaricomycotina</taxon>
        <taxon>Agaricomycetes</taxon>
        <taxon>Polyporales</taxon>
        <taxon>Polyporaceae</taxon>
        <taxon>Lentinus</taxon>
    </lineage>
</organism>